<evidence type="ECO:0000313" key="9">
    <source>
        <dbReference type="EMBL" id="MBB3941651.1"/>
    </source>
</evidence>
<protein>
    <submittedName>
        <fullName evidence="9">2,5-diketo-D-gluconate reductase A</fullName>
        <ecNumber evidence="9">1.1.1.346</ecNumber>
    </submittedName>
</protein>
<dbReference type="EMBL" id="JACIDY010000013">
    <property type="protein sequence ID" value="MBB3941651.1"/>
    <property type="molecule type" value="Genomic_DNA"/>
</dbReference>
<dbReference type="InterPro" id="IPR018170">
    <property type="entry name" value="Aldo/ket_reductase_CS"/>
</dbReference>
<dbReference type="InterPro" id="IPR036812">
    <property type="entry name" value="NAD(P)_OxRdtase_dom_sf"/>
</dbReference>
<name>A0A7W6C8Q2_9SPHN</name>
<dbReference type="PROSITE" id="PS00062">
    <property type="entry name" value="ALDOKETO_REDUCTASE_2"/>
    <property type="match status" value="1"/>
</dbReference>
<evidence type="ECO:0000256" key="3">
    <source>
        <dbReference type="ARBA" id="ARBA00023002"/>
    </source>
</evidence>
<dbReference type="Gene3D" id="3.20.20.100">
    <property type="entry name" value="NADP-dependent oxidoreductase domain"/>
    <property type="match status" value="1"/>
</dbReference>
<evidence type="ECO:0000256" key="1">
    <source>
        <dbReference type="ARBA" id="ARBA00007905"/>
    </source>
</evidence>
<keyword evidence="3 9" id="KW-0560">Oxidoreductase</keyword>
<comment type="caution">
    <text evidence="9">The sequence shown here is derived from an EMBL/GenBank/DDBJ whole genome shotgun (WGS) entry which is preliminary data.</text>
</comment>
<dbReference type="InterPro" id="IPR020471">
    <property type="entry name" value="AKR"/>
</dbReference>
<reference evidence="9 10" key="1">
    <citation type="submission" date="2020-08" db="EMBL/GenBank/DDBJ databases">
        <title>Genomic Encyclopedia of Type Strains, Phase IV (KMG-IV): sequencing the most valuable type-strain genomes for metagenomic binning, comparative biology and taxonomic classification.</title>
        <authorList>
            <person name="Goeker M."/>
        </authorList>
    </citation>
    <scope>NUCLEOTIDE SEQUENCE [LARGE SCALE GENOMIC DNA]</scope>
    <source>
        <strain evidence="9 10">DSM 27568</strain>
    </source>
</reference>
<dbReference type="EC" id="1.1.1.346" evidence="9"/>
<evidence type="ECO:0000256" key="2">
    <source>
        <dbReference type="ARBA" id="ARBA00022857"/>
    </source>
</evidence>
<evidence type="ECO:0000313" key="10">
    <source>
        <dbReference type="Proteomes" id="UP000561459"/>
    </source>
</evidence>
<keyword evidence="10" id="KW-1185">Reference proteome</keyword>
<feature type="binding site" evidence="6">
    <location>
        <position position="105"/>
    </location>
    <ligand>
        <name>substrate</name>
    </ligand>
</feature>
<dbReference type="PANTHER" id="PTHR43827">
    <property type="entry name" value="2,5-DIKETO-D-GLUCONIC ACID REDUCTASE"/>
    <property type="match status" value="1"/>
</dbReference>
<keyword evidence="2" id="KW-0521">NADP</keyword>
<dbReference type="GO" id="GO:0016616">
    <property type="term" value="F:oxidoreductase activity, acting on the CH-OH group of donors, NAD or NADP as acceptor"/>
    <property type="evidence" value="ECO:0007669"/>
    <property type="project" value="UniProtKB-ARBA"/>
</dbReference>
<evidence type="ECO:0000256" key="5">
    <source>
        <dbReference type="PIRSR" id="PIRSR000097-1"/>
    </source>
</evidence>
<dbReference type="AlphaFoldDB" id="A0A7W6C8Q2"/>
<dbReference type="Pfam" id="PF00248">
    <property type="entry name" value="Aldo_ket_red"/>
    <property type="match status" value="1"/>
</dbReference>
<sequence>MTVKLNDGHVMPLLGLGVMQIADDDTPRAMRQAADLGYRLFDTAPVYGNEAGTGRGVRECGLPREDVFVTTKLWNTRQGYDEALRAFDESQAALGLDYVDLYLIHWPVPHRNLYLDSWKALIRLRDEGRVRSIGVSNFMVEHLDHIVAETGVAPAVNQIEYHPAWQQREAAERGCAHARVTQAWSPLGRGPILSDSRVVEAAARIGCTPAQLVLRWLTQSGIAAIPKASGEAHMRENLESLKLHLDASAIALMDGMHDTAGRIGPDPYVFENLVR</sequence>
<comment type="catalytic activity">
    <reaction evidence="4">
        <text>hydroxyacetone + NADP(+) = methylglyoxal + NADPH + H(+)</text>
        <dbReference type="Rhea" id="RHEA:27986"/>
        <dbReference type="ChEBI" id="CHEBI:15378"/>
        <dbReference type="ChEBI" id="CHEBI:17158"/>
        <dbReference type="ChEBI" id="CHEBI:27957"/>
        <dbReference type="ChEBI" id="CHEBI:57783"/>
        <dbReference type="ChEBI" id="CHEBI:58349"/>
    </reaction>
</comment>
<dbReference type="PRINTS" id="PR00069">
    <property type="entry name" value="ALDKETRDTASE"/>
</dbReference>
<dbReference type="PIRSF" id="PIRSF000097">
    <property type="entry name" value="AKR"/>
    <property type="match status" value="1"/>
</dbReference>
<dbReference type="FunFam" id="3.20.20.100:FF:000002">
    <property type="entry name" value="2,5-diketo-D-gluconic acid reductase A"/>
    <property type="match status" value="1"/>
</dbReference>
<dbReference type="Proteomes" id="UP000561459">
    <property type="component" value="Unassembled WGS sequence"/>
</dbReference>
<proteinExistence type="inferred from homology"/>
<evidence type="ECO:0000259" key="8">
    <source>
        <dbReference type="Pfam" id="PF00248"/>
    </source>
</evidence>
<organism evidence="9 10">
    <name type="scientific">Novosphingobium fluoreni</name>
    <dbReference type="NCBI Taxonomy" id="1391222"/>
    <lineage>
        <taxon>Bacteria</taxon>
        <taxon>Pseudomonadati</taxon>
        <taxon>Pseudomonadota</taxon>
        <taxon>Alphaproteobacteria</taxon>
        <taxon>Sphingomonadales</taxon>
        <taxon>Sphingomonadaceae</taxon>
        <taxon>Novosphingobium</taxon>
    </lineage>
</organism>
<dbReference type="InterPro" id="IPR023210">
    <property type="entry name" value="NADP_OxRdtase_dom"/>
</dbReference>
<feature type="site" description="Lowers pKa of active site Tyr" evidence="7">
    <location>
        <position position="72"/>
    </location>
</feature>
<dbReference type="PANTHER" id="PTHR43827:SF3">
    <property type="entry name" value="NADP-DEPENDENT OXIDOREDUCTASE DOMAIN-CONTAINING PROTEIN"/>
    <property type="match status" value="1"/>
</dbReference>
<accession>A0A7W6C8Q2</accession>
<evidence type="ECO:0000256" key="4">
    <source>
        <dbReference type="ARBA" id="ARBA00049445"/>
    </source>
</evidence>
<gene>
    <name evidence="9" type="ORF">GGR39_003332</name>
</gene>
<evidence type="ECO:0000256" key="7">
    <source>
        <dbReference type="PIRSR" id="PIRSR000097-3"/>
    </source>
</evidence>
<comment type="similarity">
    <text evidence="1">Belongs to the aldo/keto reductase family.</text>
</comment>
<dbReference type="SUPFAM" id="SSF51430">
    <property type="entry name" value="NAD(P)-linked oxidoreductase"/>
    <property type="match status" value="1"/>
</dbReference>
<feature type="active site" description="Proton donor" evidence="5">
    <location>
        <position position="47"/>
    </location>
</feature>
<feature type="domain" description="NADP-dependent oxidoreductase" evidence="8">
    <location>
        <begin position="14"/>
        <end position="255"/>
    </location>
</feature>
<evidence type="ECO:0000256" key="6">
    <source>
        <dbReference type="PIRSR" id="PIRSR000097-2"/>
    </source>
</evidence>